<dbReference type="Proteomes" id="UP000075737">
    <property type="component" value="Unassembled WGS sequence"/>
</dbReference>
<comment type="similarity">
    <text evidence="1 5">Belongs to the FliD family.</text>
</comment>
<comment type="function">
    <text evidence="5">Required for morphogenesis and for the elongation of the flagellar filament by facilitating polymerization of the flagellin monomers at the tip of growing filament. Forms a capping structure, which prevents flagellin subunits (transported through the central channel of the flagellum) from leaking out without polymerization at the distal end.</text>
</comment>
<keyword evidence="9" id="KW-1185">Reference proteome</keyword>
<dbReference type="GO" id="GO:0071973">
    <property type="term" value="P:bacterial-type flagellum-dependent cell motility"/>
    <property type="evidence" value="ECO:0007669"/>
    <property type="project" value="TreeGrafter"/>
</dbReference>
<evidence type="ECO:0000259" key="6">
    <source>
        <dbReference type="Pfam" id="PF02465"/>
    </source>
</evidence>
<keyword evidence="4 5" id="KW-0975">Bacterial flagellum</keyword>
<protein>
    <recommendedName>
        <fullName evidence="5">Flagellar hook-associated protein 2</fullName>
        <shortName evidence="5">HAP2</shortName>
    </recommendedName>
    <alternativeName>
        <fullName evidence="5">Flagellar cap protein</fullName>
    </alternativeName>
</protein>
<keyword evidence="8" id="KW-0282">Flagellum</keyword>
<keyword evidence="8" id="KW-0966">Cell projection</keyword>
<dbReference type="EMBL" id="LOHZ01000044">
    <property type="protein sequence ID" value="KYO64101.1"/>
    <property type="molecule type" value="Genomic_DNA"/>
</dbReference>
<organism evidence="8 9">
    <name type="scientific">Thermovenabulum gondwanense</name>
    <dbReference type="NCBI Taxonomy" id="520767"/>
    <lineage>
        <taxon>Bacteria</taxon>
        <taxon>Bacillati</taxon>
        <taxon>Bacillota</taxon>
        <taxon>Clostridia</taxon>
        <taxon>Thermosediminibacterales</taxon>
        <taxon>Thermosediminibacteraceae</taxon>
        <taxon>Thermovenabulum</taxon>
    </lineage>
</organism>
<dbReference type="GO" id="GO:0009424">
    <property type="term" value="C:bacterial-type flagellum hook"/>
    <property type="evidence" value="ECO:0007669"/>
    <property type="project" value="UniProtKB-UniRule"/>
</dbReference>
<sequence>MVDSISRTLRIGGLASGMDIDKIVSDLMKIERQKVDKLYQQKQILEWQREDYRNINLKIKALYDSAFNMKLQGTYLKYKATVSYDDGTAPDSIFTATPGASAMPGTYEVEVQTIAKEAIVYSQEPISKSQDSKINIYAKLRDEVSKFENNPFENDIYTISFTINGEEFNYDFSDSGAHKDYTLNDILNDINKRTNAKVKAYYDVISDKVVIKSRETGSSASVNIVNVSGNLFGDSSALKIKEENKLGQDATISIKNLDIAGEPITITRPTNTFTIGGIQFNLKKEAPGKTATLTIERDVDTVVETIKNFINTYNDTISSINSKLTEERYRDYLPLTDEQKKELKEDEIKKWEEKARSGLLRGDTVLSGLVNKLRQAVYERVEGQPSDFDTLFDVGVKTGGYYEKGKLYLDEAKLKEAISKNPEAVAGLFTKVVSSIYDIAKSGMDSITKKAGSSNQYFDNSLIAQNIRSLNDRISKMEEDLKKVEDRYWKQFTEMEKAIQSMNQQSMWLASQLGLYQSQ</sequence>
<feature type="domain" description="Flagellar hook-associated protein 2 N-terminal" evidence="6">
    <location>
        <begin position="16"/>
        <end position="117"/>
    </location>
</feature>
<keyword evidence="3 5" id="KW-0175">Coiled coil</keyword>
<dbReference type="InterPro" id="IPR040026">
    <property type="entry name" value="FliD"/>
</dbReference>
<evidence type="ECO:0000256" key="3">
    <source>
        <dbReference type="ARBA" id="ARBA00023054"/>
    </source>
</evidence>
<feature type="coiled-coil region" evidence="5">
    <location>
        <begin position="460"/>
        <end position="487"/>
    </location>
</feature>
<evidence type="ECO:0000256" key="5">
    <source>
        <dbReference type="RuleBase" id="RU362066"/>
    </source>
</evidence>
<evidence type="ECO:0000256" key="4">
    <source>
        <dbReference type="ARBA" id="ARBA00023143"/>
    </source>
</evidence>
<comment type="subcellular location">
    <subcellularLocation>
        <location evidence="5">Secreted</location>
    </subcellularLocation>
    <subcellularLocation>
        <location evidence="5">Bacterial flagellum</location>
    </subcellularLocation>
</comment>
<evidence type="ECO:0000313" key="9">
    <source>
        <dbReference type="Proteomes" id="UP000075737"/>
    </source>
</evidence>
<name>A0A161PV26_9FIRM</name>
<evidence type="ECO:0000259" key="7">
    <source>
        <dbReference type="Pfam" id="PF07195"/>
    </source>
</evidence>
<dbReference type="PANTHER" id="PTHR30288">
    <property type="entry name" value="FLAGELLAR CAP/ASSEMBLY PROTEIN FLID"/>
    <property type="match status" value="1"/>
</dbReference>
<dbReference type="OrthoDB" id="9776025at2"/>
<gene>
    <name evidence="8" type="primary">fliD</name>
    <name evidence="8" type="ORF">ATZ99_21320</name>
</gene>
<proteinExistence type="inferred from homology"/>
<accession>A0A161PV26</accession>
<comment type="subunit">
    <text evidence="2 5">Homopentamer.</text>
</comment>
<dbReference type="GO" id="GO:0005576">
    <property type="term" value="C:extracellular region"/>
    <property type="evidence" value="ECO:0007669"/>
    <property type="project" value="UniProtKB-SubCell"/>
</dbReference>
<evidence type="ECO:0000256" key="1">
    <source>
        <dbReference type="ARBA" id="ARBA00009764"/>
    </source>
</evidence>
<dbReference type="PANTHER" id="PTHR30288:SF0">
    <property type="entry name" value="FLAGELLAR HOOK-ASSOCIATED PROTEIN 2"/>
    <property type="match status" value="1"/>
</dbReference>
<evidence type="ECO:0000256" key="2">
    <source>
        <dbReference type="ARBA" id="ARBA00011255"/>
    </source>
</evidence>
<dbReference type="RefSeq" id="WP_068749229.1">
    <property type="nucleotide sequence ID" value="NZ_LOHZ01000044.1"/>
</dbReference>
<feature type="domain" description="Flagellar hook-associated protein 2 C-terminal" evidence="7">
    <location>
        <begin position="247"/>
        <end position="504"/>
    </location>
</feature>
<dbReference type="GO" id="GO:0007155">
    <property type="term" value="P:cell adhesion"/>
    <property type="evidence" value="ECO:0007669"/>
    <property type="project" value="InterPro"/>
</dbReference>
<dbReference type="GO" id="GO:0009421">
    <property type="term" value="C:bacterial-type flagellum filament cap"/>
    <property type="evidence" value="ECO:0007669"/>
    <property type="project" value="InterPro"/>
</dbReference>
<dbReference type="Pfam" id="PF02465">
    <property type="entry name" value="FliD_N"/>
    <property type="match status" value="1"/>
</dbReference>
<comment type="caution">
    <text evidence="8">The sequence shown here is derived from an EMBL/GenBank/DDBJ whole genome shotgun (WGS) entry which is preliminary data.</text>
</comment>
<dbReference type="Pfam" id="PF07195">
    <property type="entry name" value="FliD_C"/>
    <property type="match status" value="1"/>
</dbReference>
<keyword evidence="5" id="KW-0964">Secreted</keyword>
<evidence type="ECO:0000313" key="8">
    <source>
        <dbReference type="EMBL" id="KYO64101.1"/>
    </source>
</evidence>
<dbReference type="PATRIC" id="fig|520767.4.peg.2257"/>
<dbReference type="InterPro" id="IPR010809">
    <property type="entry name" value="FliD_C"/>
</dbReference>
<dbReference type="AlphaFoldDB" id="A0A161PV26"/>
<dbReference type="STRING" id="520767.ATZ99_21320"/>
<dbReference type="InterPro" id="IPR003481">
    <property type="entry name" value="FliD_N"/>
</dbReference>
<keyword evidence="8" id="KW-0969">Cilium</keyword>
<reference evidence="8 9" key="1">
    <citation type="submission" date="2015-12" db="EMBL/GenBank/DDBJ databases">
        <title>Draft genome of Thermovenabulum gondwanense isolated from a red thermophilic microbial mat colonisisng an outflow channel of a bore well.</title>
        <authorList>
            <person name="Patel B.K."/>
        </authorList>
    </citation>
    <scope>NUCLEOTIDE SEQUENCE [LARGE SCALE GENOMIC DNA]</scope>
    <source>
        <strain evidence="8 9">R270</strain>
    </source>
</reference>